<feature type="chain" id="PRO_5046486416" description="Lipoprotein" evidence="1">
    <location>
        <begin position="17"/>
        <end position="214"/>
    </location>
</feature>
<keyword evidence="1" id="KW-0732">Signal</keyword>
<sequence length="214" mass="23847">MKFLLLALSAFLTACASGEISSEFRYSAEDPQGIIAPAVWSGHDYNIYTIHQVDLKTGKFLGPPVRMRAPGRKLALKDTETDGASYYLELKKVPPGDYALISREYGRRPTSALHAFDSGTYGQAIRNCYSEGSPVFKIDPGKISVVKFEKVAVRPSVLRDFRNRIPEVMARYPLITAPAEIVSPEAIIKFVSVFKKYEKNCQAESDFTIIREGD</sequence>
<organism evidence="2 3">
    <name type="scientific">Sneathiella marina</name>
    <dbReference type="NCBI Taxonomy" id="2950108"/>
    <lineage>
        <taxon>Bacteria</taxon>
        <taxon>Pseudomonadati</taxon>
        <taxon>Pseudomonadota</taxon>
        <taxon>Alphaproteobacteria</taxon>
        <taxon>Sneathiellales</taxon>
        <taxon>Sneathiellaceae</taxon>
        <taxon>Sneathiella</taxon>
    </lineage>
</organism>
<name>A0ABY4W539_9PROT</name>
<evidence type="ECO:0000313" key="3">
    <source>
        <dbReference type="Proteomes" id="UP001056291"/>
    </source>
</evidence>
<dbReference type="Proteomes" id="UP001056291">
    <property type="component" value="Chromosome"/>
</dbReference>
<dbReference type="PROSITE" id="PS51257">
    <property type="entry name" value="PROKAR_LIPOPROTEIN"/>
    <property type="match status" value="1"/>
</dbReference>
<gene>
    <name evidence="2" type="ORF">NBZ79_02965</name>
</gene>
<protein>
    <recommendedName>
        <fullName evidence="4">Lipoprotein</fullName>
    </recommendedName>
</protein>
<evidence type="ECO:0008006" key="4">
    <source>
        <dbReference type="Google" id="ProtNLM"/>
    </source>
</evidence>
<keyword evidence="3" id="KW-1185">Reference proteome</keyword>
<proteinExistence type="predicted"/>
<dbReference type="RefSeq" id="WP_251935369.1">
    <property type="nucleotide sequence ID" value="NZ_CP098747.1"/>
</dbReference>
<dbReference type="EMBL" id="CP098747">
    <property type="protein sequence ID" value="USG61934.1"/>
    <property type="molecule type" value="Genomic_DNA"/>
</dbReference>
<feature type="signal peptide" evidence="1">
    <location>
        <begin position="1"/>
        <end position="16"/>
    </location>
</feature>
<reference evidence="2" key="1">
    <citation type="submission" date="2022-06" db="EMBL/GenBank/DDBJ databases">
        <title>Sneathiella actinostolidae sp. nov., isolated from a sea anemonein the Western Pacific Ocean.</title>
        <authorList>
            <person name="Wei M.J."/>
        </authorList>
    </citation>
    <scope>NUCLEOTIDE SEQUENCE</scope>
    <source>
        <strain evidence="2">PHK-P5</strain>
    </source>
</reference>
<accession>A0ABY4W539</accession>
<evidence type="ECO:0000313" key="2">
    <source>
        <dbReference type="EMBL" id="USG61934.1"/>
    </source>
</evidence>
<evidence type="ECO:0000256" key="1">
    <source>
        <dbReference type="SAM" id="SignalP"/>
    </source>
</evidence>